<dbReference type="GO" id="GO:0005829">
    <property type="term" value="C:cytosol"/>
    <property type="evidence" value="ECO:0007669"/>
    <property type="project" value="TreeGrafter"/>
</dbReference>
<dbReference type="InterPro" id="IPR050397">
    <property type="entry name" value="Env_Response_Regulators"/>
</dbReference>
<feature type="domain" description="HTH crp-type" evidence="4">
    <location>
        <begin position="134"/>
        <end position="208"/>
    </location>
</feature>
<dbReference type="PANTHER" id="PTHR24567:SF26">
    <property type="entry name" value="REGULATORY PROTEIN YEIL"/>
    <property type="match status" value="1"/>
</dbReference>
<dbReference type="InterPro" id="IPR036388">
    <property type="entry name" value="WH-like_DNA-bd_sf"/>
</dbReference>
<dbReference type="InterPro" id="IPR000595">
    <property type="entry name" value="cNMP-bd_dom"/>
</dbReference>
<dbReference type="SUPFAM" id="SSF46785">
    <property type="entry name" value="Winged helix' DNA-binding domain"/>
    <property type="match status" value="1"/>
</dbReference>
<dbReference type="SMART" id="SM00419">
    <property type="entry name" value="HTH_CRP"/>
    <property type="match status" value="1"/>
</dbReference>
<keyword evidence="6" id="KW-1185">Reference proteome</keyword>
<dbReference type="CDD" id="cd00038">
    <property type="entry name" value="CAP_ED"/>
    <property type="match status" value="1"/>
</dbReference>
<comment type="caution">
    <text evidence="5">The sequence shown here is derived from an EMBL/GenBank/DDBJ whole genome shotgun (WGS) entry which is preliminary data.</text>
</comment>
<dbReference type="GO" id="GO:0003677">
    <property type="term" value="F:DNA binding"/>
    <property type="evidence" value="ECO:0007669"/>
    <property type="project" value="UniProtKB-KW"/>
</dbReference>
<dbReference type="PROSITE" id="PS51063">
    <property type="entry name" value="HTH_CRP_2"/>
    <property type="match status" value="1"/>
</dbReference>
<keyword evidence="2" id="KW-0238">DNA-binding</keyword>
<dbReference type="CDD" id="cd00092">
    <property type="entry name" value="HTH_CRP"/>
    <property type="match status" value="1"/>
</dbReference>
<dbReference type="AlphaFoldDB" id="A0A848GBX5"/>
<dbReference type="PANTHER" id="PTHR24567">
    <property type="entry name" value="CRP FAMILY TRANSCRIPTIONAL REGULATORY PROTEIN"/>
    <property type="match status" value="1"/>
</dbReference>
<protein>
    <submittedName>
        <fullName evidence="5">Crp/Fnr family transcriptional regulator</fullName>
    </submittedName>
</protein>
<dbReference type="Pfam" id="PF13545">
    <property type="entry name" value="HTH_Crp_2"/>
    <property type="match status" value="1"/>
</dbReference>
<dbReference type="RefSeq" id="WP_169148405.1">
    <property type="nucleotide sequence ID" value="NZ_JABBGA010000039.1"/>
</dbReference>
<gene>
    <name evidence="5" type="ORF">HHL15_24355</name>
</gene>
<evidence type="ECO:0000256" key="3">
    <source>
        <dbReference type="ARBA" id="ARBA00023163"/>
    </source>
</evidence>
<name>A0A848GBX5_9RHOO</name>
<dbReference type="InterPro" id="IPR036390">
    <property type="entry name" value="WH_DNA-bd_sf"/>
</dbReference>
<dbReference type="EMBL" id="JABBGA010000039">
    <property type="protein sequence ID" value="NML28890.1"/>
    <property type="molecule type" value="Genomic_DNA"/>
</dbReference>
<dbReference type="Gene3D" id="2.60.120.10">
    <property type="entry name" value="Jelly Rolls"/>
    <property type="match status" value="1"/>
</dbReference>
<reference evidence="5 6" key="1">
    <citation type="submission" date="2020-04" db="EMBL/GenBank/DDBJ databases">
        <title>Zoogloea sp. G-4-1-14 isolated from soil.</title>
        <authorList>
            <person name="Dahal R.H."/>
        </authorList>
    </citation>
    <scope>NUCLEOTIDE SEQUENCE [LARGE SCALE GENOMIC DNA]</scope>
    <source>
        <strain evidence="5 6">G-4-1-14</strain>
    </source>
</reference>
<evidence type="ECO:0000259" key="4">
    <source>
        <dbReference type="PROSITE" id="PS51063"/>
    </source>
</evidence>
<dbReference type="GO" id="GO:0003700">
    <property type="term" value="F:DNA-binding transcription factor activity"/>
    <property type="evidence" value="ECO:0007669"/>
    <property type="project" value="TreeGrafter"/>
</dbReference>
<organism evidence="5 6">
    <name type="scientific">Zoogloea dura</name>
    <dbReference type="NCBI Taxonomy" id="2728840"/>
    <lineage>
        <taxon>Bacteria</taxon>
        <taxon>Pseudomonadati</taxon>
        <taxon>Pseudomonadota</taxon>
        <taxon>Betaproteobacteria</taxon>
        <taxon>Rhodocyclales</taxon>
        <taxon>Zoogloeaceae</taxon>
        <taxon>Zoogloea</taxon>
    </lineage>
</organism>
<evidence type="ECO:0000313" key="6">
    <source>
        <dbReference type="Proteomes" id="UP000580043"/>
    </source>
</evidence>
<evidence type="ECO:0000313" key="5">
    <source>
        <dbReference type="EMBL" id="NML28890.1"/>
    </source>
</evidence>
<evidence type="ECO:0000256" key="1">
    <source>
        <dbReference type="ARBA" id="ARBA00023015"/>
    </source>
</evidence>
<proteinExistence type="predicted"/>
<dbReference type="SUPFAM" id="SSF51206">
    <property type="entry name" value="cAMP-binding domain-like"/>
    <property type="match status" value="1"/>
</dbReference>
<dbReference type="Gene3D" id="1.10.10.10">
    <property type="entry name" value="Winged helix-like DNA-binding domain superfamily/Winged helix DNA-binding domain"/>
    <property type="match status" value="1"/>
</dbReference>
<evidence type="ECO:0000256" key="2">
    <source>
        <dbReference type="ARBA" id="ARBA00023125"/>
    </source>
</evidence>
<keyword evidence="3" id="KW-0804">Transcription</keyword>
<dbReference type="InterPro" id="IPR018490">
    <property type="entry name" value="cNMP-bd_dom_sf"/>
</dbReference>
<keyword evidence="1" id="KW-0805">Transcription regulation</keyword>
<dbReference type="InterPro" id="IPR014710">
    <property type="entry name" value="RmlC-like_jellyroll"/>
</dbReference>
<accession>A0A848GBX5</accession>
<dbReference type="Proteomes" id="UP000580043">
    <property type="component" value="Unassembled WGS sequence"/>
</dbReference>
<sequence length="217" mass="24091">MTIHPPSANRAVASPAMAVLLARFSLQRLPKGYLVATPHARDDRILFLREGQMRVYVANDDKELTLSYLAAGEMFSTHTRAYLSCEQDCELLSMPTREFARNLSDTPGLLGLVMPVLGRLLDSSIALIEDLAFRDVAGRLARFLLSMARRHGRADEGAEAFTLDLPVGEIALLLGSTRQTVSGLLQRLEREGVIARPGRRELRLLRPEVLRAWQEGA</sequence>
<dbReference type="InterPro" id="IPR012318">
    <property type="entry name" value="HTH_CRP"/>
</dbReference>